<sequence>MSNNPIFEIQVFRSAETTKSHSIQFQKPQIKQIQNSLSCLQTTPCPNRIVYSSARQSNINEKKRQFQEKNFQKQTLIEQNNQRQTVETHMQPRFSLFTVQEEMYSKTKQKLFQHPKFNLTFRKLVMVLIQNNKLKKWKVLKKL</sequence>
<protein>
    <submittedName>
        <fullName evidence="2">Hypothetical_protein</fullName>
    </submittedName>
</protein>
<keyword evidence="3" id="KW-1185">Reference proteome</keyword>
<dbReference type="Proteomes" id="UP001642409">
    <property type="component" value="Unassembled WGS sequence"/>
</dbReference>
<evidence type="ECO:0000313" key="1">
    <source>
        <dbReference type="EMBL" id="CAI9918985.1"/>
    </source>
</evidence>
<evidence type="ECO:0000313" key="3">
    <source>
        <dbReference type="Proteomes" id="UP001642409"/>
    </source>
</evidence>
<accession>A0AA86TJ20</accession>
<reference evidence="1" key="1">
    <citation type="submission" date="2023-06" db="EMBL/GenBank/DDBJ databases">
        <authorList>
            <person name="Kurt Z."/>
        </authorList>
    </citation>
    <scope>NUCLEOTIDE SEQUENCE</scope>
</reference>
<dbReference type="EMBL" id="CAXDID020000008">
    <property type="protein sequence ID" value="CAL5977223.1"/>
    <property type="molecule type" value="Genomic_DNA"/>
</dbReference>
<comment type="caution">
    <text evidence="1">The sequence shown here is derived from an EMBL/GenBank/DDBJ whole genome shotgun (WGS) entry which is preliminary data.</text>
</comment>
<name>A0AA86TJ20_9EUKA</name>
<dbReference type="AlphaFoldDB" id="A0AA86TJ20"/>
<gene>
    <name evidence="2" type="ORF">HINF_LOCUS4191</name>
    <name evidence="1" type="ORF">HINF_LOCUS6630</name>
</gene>
<organism evidence="1">
    <name type="scientific">Hexamita inflata</name>
    <dbReference type="NCBI Taxonomy" id="28002"/>
    <lineage>
        <taxon>Eukaryota</taxon>
        <taxon>Metamonada</taxon>
        <taxon>Diplomonadida</taxon>
        <taxon>Hexamitidae</taxon>
        <taxon>Hexamitinae</taxon>
        <taxon>Hexamita</taxon>
    </lineage>
</organism>
<evidence type="ECO:0000313" key="2">
    <source>
        <dbReference type="EMBL" id="CAL5977223.1"/>
    </source>
</evidence>
<proteinExistence type="predicted"/>
<reference evidence="2 3" key="2">
    <citation type="submission" date="2024-07" db="EMBL/GenBank/DDBJ databases">
        <authorList>
            <person name="Akdeniz Z."/>
        </authorList>
    </citation>
    <scope>NUCLEOTIDE SEQUENCE [LARGE SCALE GENOMIC DNA]</scope>
</reference>
<dbReference type="EMBL" id="CATOUU010000171">
    <property type="protein sequence ID" value="CAI9918985.1"/>
    <property type="molecule type" value="Genomic_DNA"/>
</dbReference>